<comment type="similarity">
    <text evidence="2">Belongs to the HAD-like hydrolase superfamily. CbbY/CbbZ/Gph/YieH family.</text>
</comment>
<dbReference type="NCBIfam" id="TIGR01509">
    <property type="entry name" value="HAD-SF-IA-v3"/>
    <property type="match status" value="1"/>
</dbReference>
<evidence type="ECO:0000256" key="8">
    <source>
        <dbReference type="ARBA" id="ARBA00044926"/>
    </source>
</evidence>
<evidence type="ECO:0000256" key="2">
    <source>
        <dbReference type="ARBA" id="ARBA00006171"/>
    </source>
</evidence>
<dbReference type="RefSeq" id="WP_345163757.1">
    <property type="nucleotide sequence ID" value="NZ_BAABHC010000042.1"/>
</dbReference>
<sequence>MLMTSDPLARLLKEKNIKALILDMDGVITQTAKLHAAAWKRMFDDYLLQRGKEEGKIYEPLQIATDYRQYIDGIPRYDGVRNFLTSRGIVLPEGAAADVPGTETVAGLGNRKNLYFQELVQQGGVEAYADTVLFLKQKKAQGFRTAVISASRNCQAILAAAQLEELFEVRVDGVVAAELGLKGKPAPDIFLEAARQLGVPVHESAVFEDAISGVLAGKAGGFPLVVGINRTGQAKELTEHGADLVLDKFPTE</sequence>
<evidence type="ECO:0000313" key="11">
    <source>
        <dbReference type="EMBL" id="GAA4445551.1"/>
    </source>
</evidence>
<keyword evidence="5" id="KW-0460">Magnesium</keyword>
<evidence type="ECO:0000313" key="12">
    <source>
        <dbReference type="Proteomes" id="UP001500552"/>
    </source>
</evidence>
<evidence type="ECO:0000256" key="4">
    <source>
        <dbReference type="ARBA" id="ARBA00022723"/>
    </source>
</evidence>
<keyword evidence="12" id="KW-1185">Reference proteome</keyword>
<keyword evidence="3" id="KW-0597">Phosphoprotein</keyword>
<organism evidence="11 12">
    <name type="scientific">Pontibacter saemangeumensis</name>
    <dbReference type="NCBI Taxonomy" id="1084525"/>
    <lineage>
        <taxon>Bacteria</taxon>
        <taxon>Pseudomonadati</taxon>
        <taxon>Bacteroidota</taxon>
        <taxon>Cytophagia</taxon>
        <taxon>Cytophagales</taxon>
        <taxon>Hymenobacteraceae</taxon>
        <taxon>Pontibacter</taxon>
    </lineage>
</organism>
<protein>
    <recommendedName>
        <fullName evidence="10">Beta-phosphoglucomutase</fullName>
        <ecNumber evidence="9">5.4.2.6</ecNumber>
    </recommendedName>
</protein>
<dbReference type="SFLD" id="SFLDS00003">
    <property type="entry name" value="Haloacid_Dehalogenase"/>
    <property type="match status" value="1"/>
</dbReference>
<reference evidence="12" key="1">
    <citation type="journal article" date="2019" name="Int. J. Syst. Evol. Microbiol.">
        <title>The Global Catalogue of Microorganisms (GCM) 10K type strain sequencing project: providing services to taxonomists for standard genome sequencing and annotation.</title>
        <authorList>
            <consortium name="The Broad Institute Genomics Platform"/>
            <consortium name="The Broad Institute Genome Sequencing Center for Infectious Disease"/>
            <person name="Wu L."/>
            <person name="Ma J."/>
        </authorList>
    </citation>
    <scope>NUCLEOTIDE SEQUENCE [LARGE SCALE GENOMIC DNA]</scope>
    <source>
        <strain evidence="12">JCM 17926</strain>
    </source>
</reference>
<dbReference type="Proteomes" id="UP001500552">
    <property type="component" value="Unassembled WGS sequence"/>
</dbReference>
<dbReference type="EMBL" id="BAABHC010000042">
    <property type="protein sequence ID" value="GAA4445551.1"/>
    <property type="molecule type" value="Genomic_DNA"/>
</dbReference>
<evidence type="ECO:0000256" key="5">
    <source>
        <dbReference type="ARBA" id="ARBA00022842"/>
    </source>
</evidence>
<comment type="catalytic activity">
    <reaction evidence="8">
        <text>beta-D-glucose 1-phosphate = beta-D-glucose 6-phosphate</text>
        <dbReference type="Rhea" id="RHEA:20113"/>
        <dbReference type="ChEBI" id="CHEBI:57684"/>
        <dbReference type="ChEBI" id="CHEBI:58247"/>
        <dbReference type="EC" id="5.4.2.6"/>
    </reaction>
</comment>
<keyword evidence="4" id="KW-0479">Metal-binding</keyword>
<dbReference type="Gene3D" id="1.10.150.240">
    <property type="entry name" value="Putative phosphatase, domain 2"/>
    <property type="match status" value="1"/>
</dbReference>
<dbReference type="EC" id="5.4.2.6" evidence="9"/>
<dbReference type="PANTHER" id="PTHR46193:SF18">
    <property type="entry name" value="HEXITOL PHOSPHATASE B"/>
    <property type="match status" value="1"/>
</dbReference>
<dbReference type="SUPFAM" id="SSF56784">
    <property type="entry name" value="HAD-like"/>
    <property type="match status" value="1"/>
</dbReference>
<dbReference type="InterPro" id="IPR006439">
    <property type="entry name" value="HAD-SF_hydro_IA"/>
</dbReference>
<evidence type="ECO:0000256" key="10">
    <source>
        <dbReference type="ARBA" id="ARBA00044991"/>
    </source>
</evidence>
<dbReference type="PANTHER" id="PTHR46193">
    <property type="entry name" value="6-PHOSPHOGLUCONATE PHOSPHATASE"/>
    <property type="match status" value="1"/>
</dbReference>
<dbReference type="InterPro" id="IPR023198">
    <property type="entry name" value="PGP-like_dom2"/>
</dbReference>
<dbReference type="InterPro" id="IPR051600">
    <property type="entry name" value="Beta-PGM-like"/>
</dbReference>
<name>A0ABP8MAU7_9BACT</name>
<dbReference type="InterPro" id="IPR036412">
    <property type="entry name" value="HAD-like_sf"/>
</dbReference>
<dbReference type="InterPro" id="IPR010976">
    <property type="entry name" value="B-phosphoglucomutase_hydrolase"/>
</dbReference>
<keyword evidence="7" id="KW-0119">Carbohydrate metabolism</keyword>
<dbReference type="Gene3D" id="3.40.50.1000">
    <property type="entry name" value="HAD superfamily/HAD-like"/>
    <property type="match status" value="1"/>
</dbReference>
<dbReference type="NCBIfam" id="TIGR02009">
    <property type="entry name" value="PGMB-YQAB-SF"/>
    <property type="match status" value="1"/>
</dbReference>
<evidence type="ECO:0000256" key="7">
    <source>
        <dbReference type="ARBA" id="ARBA00023277"/>
    </source>
</evidence>
<keyword evidence="6" id="KW-0413">Isomerase</keyword>
<evidence type="ECO:0000256" key="3">
    <source>
        <dbReference type="ARBA" id="ARBA00022553"/>
    </source>
</evidence>
<comment type="caution">
    <text evidence="11">The sequence shown here is derived from an EMBL/GenBank/DDBJ whole genome shotgun (WGS) entry which is preliminary data.</text>
</comment>
<proteinExistence type="inferred from homology"/>
<gene>
    <name evidence="11" type="ORF">GCM10023188_48910</name>
</gene>
<evidence type="ECO:0000256" key="6">
    <source>
        <dbReference type="ARBA" id="ARBA00023235"/>
    </source>
</evidence>
<dbReference type="InterPro" id="IPR023214">
    <property type="entry name" value="HAD_sf"/>
</dbReference>
<accession>A0ABP8MAU7</accession>
<evidence type="ECO:0000256" key="9">
    <source>
        <dbReference type="ARBA" id="ARBA00044968"/>
    </source>
</evidence>
<dbReference type="SFLD" id="SFLDG01129">
    <property type="entry name" value="C1.5:_HAD__Beta-PGM__Phosphata"/>
    <property type="match status" value="1"/>
</dbReference>
<dbReference type="Pfam" id="PF00702">
    <property type="entry name" value="Hydrolase"/>
    <property type="match status" value="1"/>
</dbReference>
<evidence type="ECO:0000256" key="1">
    <source>
        <dbReference type="ARBA" id="ARBA00001946"/>
    </source>
</evidence>
<comment type="cofactor">
    <cofactor evidence="1">
        <name>Mg(2+)</name>
        <dbReference type="ChEBI" id="CHEBI:18420"/>
    </cofactor>
</comment>